<dbReference type="KEGG" id="ble:BleG1_0551"/>
<keyword evidence="1" id="KW-0175">Coiled coil</keyword>
<dbReference type="EMBL" id="CP003923">
    <property type="protein sequence ID" value="AIC93159.1"/>
    <property type="molecule type" value="Genomic_DNA"/>
</dbReference>
<evidence type="ECO:0000313" key="2">
    <source>
        <dbReference type="EMBL" id="AIC93159.1"/>
    </source>
</evidence>
<name>A0A060LZB5_9BACI</name>
<reference evidence="2 3" key="1">
    <citation type="journal article" date="2014" name="Gene">
        <title>A comparative genomic analysis of the alkalitolerant soil bacterium Bacillus lehensis G1.</title>
        <authorList>
            <person name="Noor Y.M."/>
            <person name="Samsulrizal N.H."/>
            <person name="Jema'on N.A."/>
            <person name="Low K.O."/>
            <person name="Ramli A.N."/>
            <person name="Alias N.I."/>
            <person name="Damis S.I."/>
            <person name="Fuzi S.F."/>
            <person name="Isa M.N."/>
            <person name="Murad A.M."/>
            <person name="Raih M.F."/>
            <person name="Bakar F.D."/>
            <person name="Najimudin N."/>
            <person name="Mahadi N.M."/>
            <person name="Illias R.M."/>
        </authorList>
    </citation>
    <scope>NUCLEOTIDE SEQUENCE [LARGE SCALE GENOMIC DNA]</scope>
    <source>
        <strain evidence="2 3">G1</strain>
    </source>
</reference>
<dbReference type="OrthoDB" id="2865202at2"/>
<keyword evidence="3" id="KW-1185">Reference proteome</keyword>
<dbReference type="AlphaFoldDB" id="A0A060LZB5"/>
<dbReference type="STRING" id="1246626.BleG1_0551"/>
<protein>
    <submittedName>
        <fullName evidence="2">Uncharacterized protein</fullName>
    </submittedName>
</protein>
<dbReference type="PATRIC" id="fig|1246626.3.peg.544"/>
<sequence>MADMTKILNLQTKLGTMRTQLGNTEDKIERLKKAKNALSTEQEMLHNHKARMNEPEIDGDAWRGNAASEHEDIRSELHASYVDAQDRAEGMLSSIESEISNLQGEASRCLTSILTMETSLQTLRNRLST</sequence>
<dbReference type="Pfam" id="PF16888">
    <property type="entry name" value="YwqH-like"/>
    <property type="match status" value="1"/>
</dbReference>
<evidence type="ECO:0000256" key="1">
    <source>
        <dbReference type="SAM" id="Coils"/>
    </source>
</evidence>
<dbReference type="Proteomes" id="UP000027142">
    <property type="component" value="Chromosome"/>
</dbReference>
<gene>
    <name evidence="2" type="ORF">BleG1_0551</name>
</gene>
<feature type="coiled-coil region" evidence="1">
    <location>
        <begin position="14"/>
        <end position="51"/>
    </location>
</feature>
<dbReference type="eggNOG" id="ENOG50309XG">
    <property type="taxonomic scope" value="Bacteria"/>
</dbReference>
<evidence type="ECO:0000313" key="3">
    <source>
        <dbReference type="Proteomes" id="UP000027142"/>
    </source>
</evidence>
<proteinExistence type="predicted"/>
<organism evidence="2 3">
    <name type="scientific">Shouchella lehensis G1</name>
    <dbReference type="NCBI Taxonomy" id="1246626"/>
    <lineage>
        <taxon>Bacteria</taxon>
        <taxon>Bacillati</taxon>
        <taxon>Bacillota</taxon>
        <taxon>Bacilli</taxon>
        <taxon>Bacillales</taxon>
        <taxon>Bacillaceae</taxon>
        <taxon>Shouchella</taxon>
    </lineage>
</organism>
<dbReference type="InterPro" id="IPR031681">
    <property type="entry name" value="YwqH-like"/>
</dbReference>
<dbReference type="HOGENOM" id="CLU_153681_0_0_9"/>
<accession>A0A060LZB5</accession>